<organism evidence="4 5">
    <name type="scientific">Hungatella hathewayi</name>
    <dbReference type="NCBI Taxonomy" id="154046"/>
    <lineage>
        <taxon>Bacteria</taxon>
        <taxon>Bacillati</taxon>
        <taxon>Bacillota</taxon>
        <taxon>Clostridia</taxon>
        <taxon>Lachnospirales</taxon>
        <taxon>Lachnospiraceae</taxon>
        <taxon>Hungatella</taxon>
    </lineage>
</organism>
<keyword evidence="2" id="KW-0472">Membrane</keyword>
<dbReference type="PANTHER" id="PTHR30373:SF2">
    <property type="entry name" value="UPF0603 PROTEIN YGCG"/>
    <property type="match status" value="1"/>
</dbReference>
<dbReference type="EMBL" id="CYZE01000004">
    <property type="protein sequence ID" value="CUO19200.1"/>
    <property type="molecule type" value="Genomic_DNA"/>
</dbReference>
<evidence type="ECO:0000256" key="1">
    <source>
        <dbReference type="SAM" id="MobiDB-lite"/>
    </source>
</evidence>
<dbReference type="Pfam" id="PF04536">
    <property type="entry name" value="TPM_phosphatase"/>
    <property type="match status" value="1"/>
</dbReference>
<feature type="transmembrane region" description="Helical" evidence="2">
    <location>
        <begin position="209"/>
        <end position="228"/>
    </location>
</feature>
<dbReference type="AlphaFoldDB" id="A0A174D561"/>
<keyword evidence="2" id="KW-1133">Transmembrane helix</keyword>
<feature type="compositionally biased region" description="Low complexity" evidence="1">
    <location>
        <begin position="289"/>
        <end position="299"/>
    </location>
</feature>
<protein>
    <submittedName>
        <fullName evidence="4">Beta-propeller domain-containing protein, methanol dehydrogenase</fullName>
    </submittedName>
</protein>
<dbReference type="Proteomes" id="UP000095651">
    <property type="component" value="Unassembled WGS sequence"/>
</dbReference>
<evidence type="ECO:0000313" key="5">
    <source>
        <dbReference type="Proteomes" id="UP000095651"/>
    </source>
</evidence>
<gene>
    <name evidence="4" type="ORF">ERS852407_02114</name>
</gene>
<evidence type="ECO:0000259" key="3">
    <source>
        <dbReference type="Pfam" id="PF04536"/>
    </source>
</evidence>
<dbReference type="RefSeq" id="WP_055654806.1">
    <property type="nucleotide sequence ID" value="NZ_CABIXC010000004.1"/>
</dbReference>
<keyword evidence="2" id="KW-0812">Transmembrane</keyword>
<feature type="compositionally biased region" description="Gly residues" evidence="1">
    <location>
        <begin position="300"/>
        <end position="309"/>
    </location>
</feature>
<evidence type="ECO:0000313" key="4">
    <source>
        <dbReference type="EMBL" id="CUO19200.1"/>
    </source>
</evidence>
<reference evidence="4 5" key="1">
    <citation type="submission" date="2015-09" db="EMBL/GenBank/DDBJ databases">
        <authorList>
            <consortium name="Pathogen Informatics"/>
        </authorList>
    </citation>
    <scope>NUCLEOTIDE SEQUENCE [LARGE SCALE GENOMIC DNA]</scope>
    <source>
        <strain evidence="4 5">2789STDY5608850</strain>
    </source>
</reference>
<feature type="domain" description="TPM" evidence="3">
    <location>
        <begin position="56"/>
        <end position="178"/>
    </location>
</feature>
<name>A0A174D561_9FIRM</name>
<dbReference type="PANTHER" id="PTHR30373">
    <property type="entry name" value="UPF0603 PROTEIN YGCG"/>
    <property type="match status" value="1"/>
</dbReference>
<evidence type="ECO:0000256" key="2">
    <source>
        <dbReference type="SAM" id="Phobius"/>
    </source>
</evidence>
<sequence length="309" mass="33808">MMRRQRNGVSVYIKNGSQLLRLLFFAAAILFLAGFCMMSTAWASGNSDLAEGKTRVFDQAGLFSEAEKSSMEEEIASMRKDMNMDVVLVTTDDAGGKSAERYSEDFYTNGNFGTGKDYSGVIFLIDMDNRELYIAPVGTMNRFLTDKRWNTILDDAYEGASNGDYAASAEAFLAGVRKYYTAGIPDGQYNYDRDTGKISVYRSITWPEAALALAVALLAAISPCIGVRNRYAMKKERRQAENYLKAYRADCRFRFSANTDNLVNKTVTHIVIPKNTSSGHSGGGGGSSSGRSTTHSSGGRSYGGGGRKF</sequence>
<dbReference type="InterPro" id="IPR007621">
    <property type="entry name" value="TPM_dom"/>
</dbReference>
<feature type="region of interest" description="Disordered" evidence="1">
    <location>
        <begin position="273"/>
        <end position="309"/>
    </location>
</feature>
<proteinExistence type="predicted"/>
<dbReference type="Gene3D" id="3.10.310.50">
    <property type="match status" value="1"/>
</dbReference>
<accession>A0A174D561</accession>